<dbReference type="GO" id="GO:0044010">
    <property type="term" value="P:single-species biofilm formation"/>
    <property type="evidence" value="ECO:0007669"/>
    <property type="project" value="TreeGrafter"/>
</dbReference>
<name>A0A0H2Z7U3_PSEAB</name>
<evidence type="ECO:0000313" key="2">
    <source>
        <dbReference type="Proteomes" id="UP000000653"/>
    </source>
</evidence>
<dbReference type="Gene3D" id="3.90.550.10">
    <property type="entry name" value="Spore Coat Polysaccharide Biosynthesis Protein SpsA, Chain A"/>
    <property type="match status" value="2"/>
</dbReference>
<dbReference type="EMBL" id="CP000438">
    <property type="protein sequence ID" value="ABJ10256.1"/>
    <property type="molecule type" value="Genomic_DNA"/>
</dbReference>
<dbReference type="Proteomes" id="UP000000653">
    <property type="component" value="Chromosome"/>
</dbReference>
<dbReference type="InterPro" id="IPR007554">
    <property type="entry name" value="Glycerophosphate_synth"/>
</dbReference>
<reference evidence="1 2" key="1">
    <citation type="journal article" date="2006" name="Genome Biol.">
        <title>Genomic analysis reveals that Pseudomonas aeruginosa virulence is combinatorial.</title>
        <authorList>
            <person name="Lee D.G."/>
            <person name="Urbach J.M."/>
            <person name="Wu G."/>
            <person name="Liberati N.T."/>
            <person name="Feinbaum R.L."/>
            <person name="Miyata S."/>
            <person name="Diggins L.T."/>
            <person name="He J."/>
            <person name="Saucier M."/>
            <person name="Deziel E."/>
            <person name="Friedman L."/>
            <person name="Li L."/>
            <person name="Grills G."/>
            <person name="Montgomery K."/>
            <person name="Kucherlapati R."/>
            <person name="Rahme L.G."/>
            <person name="Ausubel F.M."/>
        </authorList>
    </citation>
    <scope>NUCLEOTIDE SEQUENCE [LARGE SCALE GENOMIC DNA]</scope>
    <source>
        <strain evidence="1 2">UCBPP-PA14</strain>
    </source>
</reference>
<dbReference type="HOGENOM" id="CLU_002978_0_0_6"/>
<gene>
    <name evidence="1" type="ordered locus">PA14_50300</name>
</gene>
<organism evidence="1 2">
    <name type="scientific">Pseudomonas aeruginosa (strain UCBPP-PA14)</name>
    <dbReference type="NCBI Taxonomy" id="208963"/>
    <lineage>
        <taxon>Bacteria</taxon>
        <taxon>Pseudomonadati</taxon>
        <taxon>Pseudomonadota</taxon>
        <taxon>Gammaproteobacteria</taxon>
        <taxon>Pseudomonadales</taxon>
        <taxon>Pseudomonadaceae</taxon>
        <taxon>Pseudomonas</taxon>
    </lineage>
</organism>
<dbReference type="GO" id="GO:0047355">
    <property type="term" value="F:CDP-glycerol glycerophosphotransferase activity"/>
    <property type="evidence" value="ECO:0007669"/>
    <property type="project" value="InterPro"/>
</dbReference>
<dbReference type="BioCyc" id="PAER208963:G1G74-4222-MONOMER"/>
<dbReference type="Gene3D" id="3.40.50.2000">
    <property type="entry name" value="Glycogen Phosphorylase B"/>
    <property type="match status" value="1"/>
</dbReference>
<dbReference type="Gene3D" id="3.40.50.12580">
    <property type="match status" value="1"/>
</dbReference>
<dbReference type="InterPro" id="IPR043148">
    <property type="entry name" value="TagF_C"/>
</dbReference>
<sequence>MIEDSVSEPGRRDGGDAGKRLAWLQRQVLPVLEEGDAVWVSGLDGAPFAGGAHKVVEASAAGELPGNERFRLACLGGAVGGVADDWQAMRLLLRAVESLEDRGWLLLEEALSVSAAGACRSPQAQARLALSLGLRQVAELRLGAPDDGGRQRVLQLFRQDLAVARMQRYSGLRVACYGNMPFHYRSLRPLAECFEDSLLSLDIDEVMAWKPDVIAVADGWSVEFWRDYCDAHNVLLVGMRHGSVTRYGFAEGTYRYADYLCGSAWDIDDTLASSVMPRNGFLLTGNAWCDEVFRLPARTPAENAPTILFAPTYNPEISAAVHLGERVVALIRKVYPASRIIIKPHPAIVQHEHAFVSDKDLFRDLMKLWREQSRTDPLVTLVDDPEASIAASFAEADILLADRSSLIFEFMTLDRPILLFSREQRIARWAYNPEAPGNAWRDIGLEFADDEQLLDLLANAFTRHAESRDTQENRTQQLYGRFRDGRSVQRVAAAIAEAPRLQIVLDARAAADGGQRLAEHYAACFAHRRIDLIAPSGAALPADVRRFDSWRAWCDAEAATLERRASAVLLVEDDGQLLPGSAHQVSALLPAIAMGQLRHARLALEEREAGPAGETDWSARRLHRLLARLQPKPAWRLLAPALLREELADLPDEAEQPLWLRAVAAAEAPVEWPVGQLNLFAEEGLLRQGDVHMLCARARLRAVPCVSGLPLRQRQVVLQVTPFASQLYDRFPFQLRVCLNGQLFSRVSVEDARAKSLVLPFRGDERGGMTIELECDGSYPAFEGVSTPVSLLLQTAFQPAPGDYCAALAAGAASPEAGEDLRSEYETWLHGREVEPARYRPFIDALRRDSRIEVLVLAEEAEDADLQRSLASIDGQALPAWRTRILGRAPAFARKGLAWLAEGGSAAERINLAAAASDADWLIVIHAGDELARSALLLLAEKIRTETALLCCYSDEDHVCDGRYEAPLLKPDFNLDLLRSYPYCGRSLAFQRAALLAQGGLQEGFGDLALQDFMFRLAEREGLDRIGHLAEVLYHSARAFGEWLASAAVRPFIASVVDEHLNRLGVPHRIEPGRLAVINRIAYDYPGTPAVSLLLPVGDSLSALQRSVESFLENTDYPSYELLLVASGPLAPDMAAWLEAVQGLGSEQIRVLSPQASSLAGCLNLCVAEARGEFLLSLGAGVVALRPDWLRELLNHGHRPEVGAVGGKLLGLDGTIREAGLVLGLGGTAGRAFAGEAGDSAGYMHRLLVVQNHTALSASCLLFKRSLHDELGGFDENDFAHGHADVDFSLRARQLGYLSVWTPYAILAQNGNVELPSVEADESLYRRWLPALARDPAYNRNLSLEGAGFALERPEVPAWQPLFGRSPLPRVLAHPADPYGCGHYRVRQPFRALHDAGLLDGMLSESLLQPVALERLEVDSVILQRQISEEQLRAISRMQSFNRAFRVYELDDYLPELPLKSLHRAEMPGDIRQILGRALGLADRFVVSTEPLAEAFRRMHGDIRVVPNRLPLPWWRDLSSRRRDAERPRVGWAGGIGHGGDLEVIAEVVRELADEVDWVFFGFCPDALRPYVREYHPGVEIERYPAYLASLDLDLALAPLEQNRFNECKSNLRLLEYGVLGFPVICSDVLCYRDSLPVTRVKNRSRDWLEAIRAHLADADANAAAGAQLREAVRRDWMLEGAHLEAWAAAWLPD</sequence>
<evidence type="ECO:0000313" key="1">
    <source>
        <dbReference type="EMBL" id="ABJ10256.1"/>
    </source>
</evidence>
<dbReference type="PANTHER" id="PTHR43685:SF2">
    <property type="entry name" value="GLYCOSYLTRANSFERASE 2-LIKE DOMAIN-CONTAINING PROTEIN"/>
    <property type="match status" value="1"/>
</dbReference>
<dbReference type="SUPFAM" id="SSF53448">
    <property type="entry name" value="Nucleotide-diphospho-sugar transferases"/>
    <property type="match status" value="2"/>
</dbReference>
<dbReference type="InterPro" id="IPR050834">
    <property type="entry name" value="Glycosyltransf_2"/>
</dbReference>
<dbReference type="SUPFAM" id="SSF53756">
    <property type="entry name" value="UDP-Glycosyltransferase/glycogen phosphorylase"/>
    <property type="match status" value="2"/>
</dbReference>
<accession>A0A0H2Z7U3</accession>
<dbReference type="PANTHER" id="PTHR43685">
    <property type="entry name" value="GLYCOSYLTRANSFERASE"/>
    <property type="match status" value="1"/>
</dbReference>
<proteinExistence type="predicted"/>
<protein>
    <submittedName>
        <fullName evidence="1">Uncharacterized protein</fullName>
    </submittedName>
</protein>
<dbReference type="RefSeq" id="WP_003140597.1">
    <property type="nucleotide sequence ID" value="NC_008463.1"/>
</dbReference>
<dbReference type="InterPro" id="IPR029044">
    <property type="entry name" value="Nucleotide-diphossugar_trans"/>
</dbReference>
<dbReference type="Pfam" id="PF04464">
    <property type="entry name" value="Glyphos_transf"/>
    <property type="match status" value="1"/>
</dbReference>
<dbReference type="KEGG" id="pau:PA14_50300"/>
<dbReference type="GO" id="GO:0016020">
    <property type="term" value="C:membrane"/>
    <property type="evidence" value="ECO:0007669"/>
    <property type="project" value="InterPro"/>
</dbReference>